<dbReference type="HOGENOM" id="CLU_004435_3_0_7"/>
<organism evidence="10 11">
    <name type="scientific">Candidatus Entotheonella gemina</name>
    <dbReference type="NCBI Taxonomy" id="1429439"/>
    <lineage>
        <taxon>Bacteria</taxon>
        <taxon>Pseudomonadati</taxon>
        <taxon>Nitrospinota/Tectimicrobiota group</taxon>
        <taxon>Candidatus Tectimicrobiota</taxon>
        <taxon>Candidatus Entotheonellia</taxon>
        <taxon>Candidatus Entotheonellales</taxon>
        <taxon>Candidatus Entotheonellaceae</taxon>
        <taxon>Candidatus Entotheonella</taxon>
    </lineage>
</organism>
<dbReference type="SMART" id="SM00862">
    <property type="entry name" value="Trans_reg_C"/>
    <property type="match status" value="1"/>
</dbReference>
<dbReference type="Proteomes" id="UP000019140">
    <property type="component" value="Unassembled WGS sequence"/>
</dbReference>
<evidence type="ECO:0000259" key="7">
    <source>
        <dbReference type="PROSITE" id="PS50110"/>
    </source>
</evidence>
<evidence type="ECO:0000256" key="2">
    <source>
        <dbReference type="ARBA" id="ARBA00022840"/>
    </source>
</evidence>
<dbReference type="GO" id="GO:0005524">
    <property type="term" value="F:ATP binding"/>
    <property type="evidence" value="ECO:0007669"/>
    <property type="project" value="UniProtKB-KW"/>
</dbReference>
<dbReference type="GO" id="GO:0003677">
    <property type="term" value="F:DNA binding"/>
    <property type="evidence" value="ECO:0007669"/>
    <property type="project" value="UniProtKB-UniRule"/>
</dbReference>
<dbReference type="InterPro" id="IPR011006">
    <property type="entry name" value="CheY-like_superfamily"/>
</dbReference>
<dbReference type="Gene3D" id="3.30.70.1230">
    <property type="entry name" value="Nucleotide cyclase"/>
    <property type="match status" value="1"/>
</dbReference>
<feature type="DNA-binding region" description="OmpR/PhoB-type" evidence="5">
    <location>
        <begin position="1"/>
        <end position="98"/>
    </location>
</feature>
<dbReference type="InterPro" id="IPR041664">
    <property type="entry name" value="AAA_16"/>
</dbReference>
<dbReference type="SUPFAM" id="SSF52540">
    <property type="entry name" value="P-loop containing nucleoside triphosphate hydrolases"/>
    <property type="match status" value="1"/>
</dbReference>
<dbReference type="PROSITE" id="PS50125">
    <property type="entry name" value="GUANYLATE_CYCLASE_2"/>
    <property type="match status" value="1"/>
</dbReference>
<dbReference type="EMBL" id="AZHX01001275">
    <property type="protein sequence ID" value="ETX04206.1"/>
    <property type="molecule type" value="Genomic_DNA"/>
</dbReference>
<dbReference type="Pfam" id="PF00072">
    <property type="entry name" value="Response_reg"/>
    <property type="match status" value="1"/>
</dbReference>
<dbReference type="GO" id="GO:0009190">
    <property type="term" value="P:cyclic nucleotide biosynthetic process"/>
    <property type="evidence" value="ECO:0007669"/>
    <property type="project" value="InterPro"/>
</dbReference>
<dbReference type="SUPFAM" id="SSF46894">
    <property type="entry name" value="C-terminal effector domain of the bipartite response regulators"/>
    <property type="match status" value="1"/>
</dbReference>
<feature type="region of interest" description="Disordered" evidence="6">
    <location>
        <begin position="250"/>
        <end position="294"/>
    </location>
</feature>
<gene>
    <name evidence="10" type="ORF">ETSY2_30115</name>
</gene>
<dbReference type="AlphaFoldDB" id="W4M2L9"/>
<dbReference type="InterPro" id="IPR029787">
    <property type="entry name" value="Nucleotide_cyclase"/>
</dbReference>
<evidence type="ECO:0000259" key="8">
    <source>
        <dbReference type="PROSITE" id="PS50125"/>
    </source>
</evidence>
<dbReference type="InterPro" id="IPR016032">
    <property type="entry name" value="Sig_transdc_resp-reg_C-effctor"/>
</dbReference>
<dbReference type="GO" id="GO:0005737">
    <property type="term" value="C:cytoplasm"/>
    <property type="evidence" value="ECO:0007669"/>
    <property type="project" value="TreeGrafter"/>
</dbReference>
<proteinExistence type="predicted"/>
<keyword evidence="1" id="KW-0547">Nucleotide-binding</keyword>
<name>W4M2L9_9BACT</name>
<dbReference type="PROSITE" id="PS51755">
    <property type="entry name" value="OMPR_PHOB"/>
    <property type="match status" value="1"/>
</dbReference>
<dbReference type="SMART" id="SM00044">
    <property type="entry name" value="CYCc"/>
    <property type="match status" value="1"/>
</dbReference>
<dbReference type="SUPFAM" id="SSF52172">
    <property type="entry name" value="CheY-like"/>
    <property type="match status" value="1"/>
</dbReference>
<dbReference type="Gene3D" id="1.10.10.10">
    <property type="entry name" value="Winged helix-like DNA-binding domain superfamily/Winged helix DNA-binding domain"/>
    <property type="match status" value="1"/>
</dbReference>
<reference evidence="10 11" key="1">
    <citation type="journal article" date="2014" name="Nature">
        <title>An environmental bacterial taxon with a large and distinct metabolic repertoire.</title>
        <authorList>
            <person name="Wilson M.C."/>
            <person name="Mori T."/>
            <person name="Ruckert C."/>
            <person name="Uria A.R."/>
            <person name="Helf M.J."/>
            <person name="Takada K."/>
            <person name="Gernert C."/>
            <person name="Steffens U.A."/>
            <person name="Heycke N."/>
            <person name="Schmitt S."/>
            <person name="Rinke C."/>
            <person name="Helfrich E.J."/>
            <person name="Brachmann A.O."/>
            <person name="Gurgui C."/>
            <person name="Wakimoto T."/>
            <person name="Kracht M."/>
            <person name="Crusemann M."/>
            <person name="Hentschel U."/>
            <person name="Abe I."/>
            <person name="Matsunaga S."/>
            <person name="Kalinowski J."/>
            <person name="Takeyama H."/>
            <person name="Piel J."/>
        </authorList>
    </citation>
    <scope>NUCLEOTIDE SEQUENCE [LARGE SCALE GENOMIC DNA]</scope>
    <source>
        <strain evidence="11">TSY2</strain>
    </source>
</reference>
<dbReference type="InterPro" id="IPR036388">
    <property type="entry name" value="WH-like_DNA-bd_sf"/>
</dbReference>
<dbReference type="Gene3D" id="3.40.50.2300">
    <property type="match status" value="1"/>
</dbReference>
<dbReference type="InterPro" id="IPR001789">
    <property type="entry name" value="Sig_transdc_resp-reg_receiver"/>
</dbReference>
<dbReference type="CDD" id="cd07302">
    <property type="entry name" value="CHD"/>
    <property type="match status" value="1"/>
</dbReference>
<evidence type="ECO:0000313" key="10">
    <source>
        <dbReference type="EMBL" id="ETX04206.1"/>
    </source>
</evidence>
<dbReference type="PANTHER" id="PTHR16305:SF28">
    <property type="entry name" value="GUANYLATE CYCLASE DOMAIN-CONTAINING PROTEIN"/>
    <property type="match status" value="1"/>
</dbReference>
<evidence type="ECO:0000256" key="4">
    <source>
        <dbReference type="PROSITE-ProRule" id="PRU00169"/>
    </source>
</evidence>
<keyword evidence="3 5" id="KW-0238">DNA-binding</keyword>
<accession>W4M2L9</accession>
<dbReference type="GO" id="GO:0006355">
    <property type="term" value="P:regulation of DNA-templated transcription"/>
    <property type="evidence" value="ECO:0007669"/>
    <property type="project" value="InterPro"/>
</dbReference>
<dbReference type="InterPro" id="IPR001054">
    <property type="entry name" value="A/G_cyclase"/>
</dbReference>
<evidence type="ECO:0000256" key="1">
    <source>
        <dbReference type="ARBA" id="ARBA00022741"/>
    </source>
</evidence>
<keyword evidence="11" id="KW-1185">Reference proteome</keyword>
<dbReference type="SUPFAM" id="SSF55073">
    <property type="entry name" value="Nucleotide cyclase"/>
    <property type="match status" value="1"/>
</dbReference>
<feature type="domain" description="OmpR/PhoB-type" evidence="9">
    <location>
        <begin position="1"/>
        <end position="98"/>
    </location>
</feature>
<evidence type="ECO:0000256" key="6">
    <source>
        <dbReference type="SAM" id="MobiDB-lite"/>
    </source>
</evidence>
<feature type="non-terminal residue" evidence="10">
    <location>
        <position position="1125"/>
    </location>
</feature>
<dbReference type="CDD" id="cd17538">
    <property type="entry name" value="REC_D1_PleD-like"/>
    <property type="match status" value="1"/>
</dbReference>
<evidence type="ECO:0000313" key="11">
    <source>
        <dbReference type="Proteomes" id="UP000019140"/>
    </source>
</evidence>
<keyword evidence="4" id="KW-0597">Phosphoprotein</keyword>
<dbReference type="PANTHER" id="PTHR16305">
    <property type="entry name" value="TESTICULAR SOLUBLE ADENYLYL CYCLASE"/>
    <property type="match status" value="1"/>
</dbReference>
<dbReference type="Pfam" id="PF00486">
    <property type="entry name" value="Trans_reg_C"/>
    <property type="match status" value="1"/>
</dbReference>
<dbReference type="PROSITE" id="PS50110">
    <property type="entry name" value="RESPONSE_REGULATORY"/>
    <property type="match status" value="1"/>
</dbReference>
<dbReference type="SUPFAM" id="SSF48452">
    <property type="entry name" value="TPR-like"/>
    <property type="match status" value="1"/>
</dbReference>
<comment type="caution">
    <text evidence="10">The sequence shown here is derived from an EMBL/GenBank/DDBJ whole genome shotgun (WGS) entry which is preliminary data.</text>
</comment>
<dbReference type="GO" id="GO:0004016">
    <property type="term" value="F:adenylate cyclase activity"/>
    <property type="evidence" value="ECO:0007669"/>
    <property type="project" value="UniProtKB-ARBA"/>
</dbReference>
<sequence>MIYHFEDYSLDEERHELRHAGEAVPIEPRVFQVLLYLLEHRDRVVSKAELFEQCWPDTFVTESALTRCMTKLRRAVGTPSGTTEVIKTVHRQGYRFVVEVEVTEGVDLDAPAAQPIPSSEPPALAPERPEPPGPIILVVEDEPTNRELLERQLHRCGYATRSATNGQEALDQVAAEAPDLILLDVRMPVLDGFAVCRQLKTQPASRWIPIILLTALDQPQDRHSGLEAGADAFLTKPIDRQELLARIETALSPPPSAARPSSETGLDPEDPETPVAPSPLLSFPASEPAPTAPAERRQLTLLSCTLSGAAELAGHLDAEALHDVLRTFHRTCAEIVAPFDGQIAQHLDDGLLVYFGYPQAHEDDAQRAVRSGLALTEAMRQGALADWGLPGTPLALRVGIATGMMIVTPGATADAPPALGVGNASSLAVRLGALAPPGTVVISEATARLVAGYFECKGLEEAGPAGAPEPLRGYEVLSQSPLQTRLEVESAEGLTAFVGREAEVALLRERWTDVQEGLGQAILIQGEAGTGKSRLVQVLKEQVAGELTLTLEGRCSPHHQNTALYPLIDLTQRVLQGASVTSSVDRLERLEGLLARSDIALEETVPLLAELLSLPLPEGRYAPLSFTPRRQRERTLEVLVSFFLVQAAQSPLLVVVEDVHWSDPSTLEFLHLLMEQVATSSILVVLTSRPGFAPPWTLGAEMMPVAVLGRLTQGQTVDMITQVAGKPLPAAVMQQLVEKTDGMPLFVEELTRMVVESDQLVERDGQYELSGELAELTVPVTLHDSLMARLDRLGSAKEMAQWGSVLGREFSYEVLEAVTPYDEAVLRGGLTQLVGAGLLHQRGRPPKATYLFKHALIQDAAYASLLRSTRQHMHEQIAQQLEERFCELVAVQPELVAHHHTEAGQAEQAIGYWQQAGQRASEHSAYQEAMSHLTTALTLLQSLPETLARHQQELPLQIALGTASLVVRGPAAPEVETAYMRARVLCQELGDTQDVFPVLWGLYQSYMVRGDLPRARPLGEDLLGLAERRDEAPLYVVAHLALGNPCFRIGELLSARRHLEAAIARDTPGQPPPPVFGTAEDPGVICRGLGAWTLWLLGYPDQALGRAHEALRLATELAHHYSCAY</sequence>
<dbReference type="SMART" id="SM00448">
    <property type="entry name" value="REC"/>
    <property type="match status" value="1"/>
</dbReference>
<dbReference type="CDD" id="cd00383">
    <property type="entry name" value="trans_reg_C"/>
    <property type="match status" value="1"/>
</dbReference>
<protein>
    <submittedName>
        <fullName evidence="10">Uncharacterized protein</fullName>
    </submittedName>
</protein>
<feature type="domain" description="Guanylate cyclase" evidence="8">
    <location>
        <begin position="300"/>
        <end position="432"/>
    </location>
</feature>
<feature type="compositionally biased region" description="Low complexity" evidence="6">
    <location>
        <begin position="284"/>
        <end position="293"/>
    </location>
</feature>
<dbReference type="Pfam" id="PF13191">
    <property type="entry name" value="AAA_16"/>
    <property type="match status" value="1"/>
</dbReference>
<feature type="domain" description="Response regulatory" evidence="7">
    <location>
        <begin position="135"/>
        <end position="251"/>
    </location>
</feature>
<evidence type="ECO:0000256" key="5">
    <source>
        <dbReference type="PROSITE-ProRule" id="PRU01091"/>
    </source>
</evidence>
<dbReference type="InterPro" id="IPR027417">
    <property type="entry name" value="P-loop_NTPase"/>
</dbReference>
<dbReference type="InterPro" id="IPR011990">
    <property type="entry name" value="TPR-like_helical_dom_sf"/>
</dbReference>
<evidence type="ECO:0000259" key="9">
    <source>
        <dbReference type="PROSITE" id="PS51755"/>
    </source>
</evidence>
<dbReference type="Pfam" id="PF00211">
    <property type="entry name" value="Guanylate_cyc"/>
    <property type="match status" value="1"/>
</dbReference>
<dbReference type="Gene3D" id="1.25.40.10">
    <property type="entry name" value="Tetratricopeptide repeat domain"/>
    <property type="match status" value="1"/>
</dbReference>
<keyword evidence="2" id="KW-0067">ATP-binding</keyword>
<feature type="modified residue" description="4-aspartylphosphate" evidence="4">
    <location>
        <position position="184"/>
    </location>
</feature>
<dbReference type="GO" id="GO:0000160">
    <property type="term" value="P:phosphorelay signal transduction system"/>
    <property type="evidence" value="ECO:0007669"/>
    <property type="project" value="InterPro"/>
</dbReference>
<dbReference type="InterPro" id="IPR001867">
    <property type="entry name" value="OmpR/PhoB-type_DNA-bd"/>
</dbReference>
<evidence type="ECO:0000256" key="3">
    <source>
        <dbReference type="ARBA" id="ARBA00023125"/>
    </source>
</evidence>
<feature type="region of interest" description="Disordered" evidence="6">
    <location>
        <begin position="110"/>
        <end position="132"/>
    </location>
</feature>